<organism evidence="1 2">
    <name type="scientific">Streptomyces atriruber</name>
    <dbReference type="NCBI Taxonomy" id="545121"/>
    <lineage>
        <taxon>Bacteria</taxon>
        <taxon>Bacillati</taxon>
        <taxon>Actinomycetota</taxon>
        <taxon>Actinomycetes</taxon>
        <taxon>Kitasatosporales</taxon>
        <taxon>Streptomycetaceae</taxon>
        <taxon>Streptomyces</taxon>
    </lineage>
</organism>
<evidence type="ECO:0008006" key="3">
    <source>
        <dbReference type="Google" id="ProtNLM"/>
    </source>
</evidence>
<evidence type="ECO:0000313" key="1">
    <source>
        <dbReference type="EMBL" id="MEU6825581.1"/>
    </source>
</evidence>
<dbReference type="RefSeq" id="WP_359356202.1">
    <property type="nucleotide sequence ID" value="NZ_JBEYXV010000021.1"/>
</dbReference>
<comment type="caution">
    <text evidence="1">The sequence shown here is derived from an EMBL/GenBank/DDBJ whole genome shotgun (WGS) entry which is preliminary data.</text>
</comment>
<gene>
    <name evidence="1" type="ORF">ABZ921_33630</name>
</gene>
<protein>
    <recommendedName>
        <fullName evidence="3">DUF4365 domain-containing protein</fullName>
    </recommendedName>
</protein>
<dbReference type="EMBL" id="JBEYXV010000021">
    <property type="protein sequence ID" value="MEU6825581.1"/>
    <property type="molecule type" value="Genomic_DNA"/>
</dbReference>
<name>A0ABV3BX48_9ACTN</name>
<evidence type="ECO:0000313" key="2">
    <source>
        <dbReference type="Proteomes" id="UP001551176"/>
    </source>
</evidence>
<proteinExistence type="predicted"/>
<sequence>MNTELGPLTVTRRSADEPIRAEGETVGRLGDFWSWACSDLANNAMRGVLAEYVVATALGAATGTRTEWDTVDIRTPEQWRVEVKSAAYLQSWAQTRLSNITFSIRPATGWDATTGATSTEVLRRSDVYVFCLLHHQDKPTLDPLDLDQWTFYVLPTRVLDERLPTQKSLSLSGLKRLAPIESDFNGLAKAVAGCAEGTP</sequence>
<accession>A0ABV3BX48</accession>
<dbReference type="Proteomes" id="UP001551176">
    <property type="component" value="Unassembled WGS sequence"/>
</dbReference>
<keyword evidence="2" id="KW-1185">Reference proteome</keyword>
<reference evidence="1 2" key="1">
    <citation type="submission" date="2024-06" db="EMBL/GenBank/DDBJ databases">
        <title>The Natural Products Discovery Center: Release of the First 8490 Sequenced Strains for Exploring Actinobacteria Biosynthetic Diversity.</title>
        <authorList>
            <person name="Kalkreuter E."/>
            <person name="Kautsar S.A."/>
            <person name="Yang D."/>
            <person name="Bader C.D."/>
            <person name="Teijaro C.N."/>
            <person name="Fluegel L."/>
            <person name="Davis C.M."/>
            <person name="Simpson J.R."/>
            <person name="Lauterbach L."/>
            <person name="Steele A.D."/>
            <person name="Gui C."/>
            <person name="Meng S."/>
            <person name="Li G."/>
            <person name="Viehrig K."/>
            <person name="Ye F."/>
            <person name="Su P."/>
            <person name="Kiefer A.F."/>
            <person name="Nichols A."/>
            <person name="Cepeda A.J."/>
            <person name="Yan W."/>
            <person name="Fan B."/>
            <person name="Jiang Y."/>
            <person name="Adhikari A."/>
            <person name="Zheng C.-J."/>
            <person name="Schuster L."/>
            <person name="Cowan T.M."/>
            <person name="Smanski M.J."/>
            <person name="Chevrette M.G."/>
            <person name="De Carvalho L.P.S."/>
            <person name="Shen B."/>
        </authorList>
    </citation>
    <scope>NUCLEOTIDE SEQUENCE [LARGE SCALE GENOMIC DNA]</scope>
    <source>
        <strain evidence="1 2">NPDC046838</strain>
    </source>
</reference>